<dbReference type="EMBL" id="MNAD01001008">
    <property type="protein sequence ID" value="OJT08864.1"/>
    <property type="molecule type" value="Genomic_DNA"/>
</dbReference>
<evidence type="ECO:0000256" key="1">
    <source>
        <dbReference type="SAM" id="MobiDB-lite"/>
    </source>
</evidence>
<accession>A0A1M2VMN7</accession>
<feature type="region of interest" description="Disordered" evidence="1">
    <location>
        <begin position="1"/>
        <end position="145"/>
    </location>
</feature>
<keyword evidence="3" id="KW-1185">Reference proteome</keyword>
<comment type="caution">
    <text evidence="2">The sequence shown here is derived from an EMBL/GenBank/DDBJ whole genome shotgun (WGS) entry which is preliminary data.</text>
</comment>
<protein>
    <submittedName>
        <fullName evidence="2">Uncharacterized protein</fullName>
    </submittedName>
</protein>
<feature type="compositionally biased region" description="Basic and acidic residues" evidence="1">
    <location>
        <begin position="1"/>
        <end position="12"/>
    </location>
</feature>
<gene>
    <name evidence="2" type="ORF">TRAPUB_215</name>
</gene>
<organism evidence="2 3">
    <name type="scientific">Trametes pubescens</name>
    <name type="common">White-rot fungus</name>
    <dbReference type="NCBI Taxonomy" id="154538"/>
    <lineage>
        <taxon>Eukaryota</taxon>
        <taxon>Fungi</taxon>
        <taxon>Dikarya</taxon>
        <taxon>Basidiomycota</taxon>
        <taxon>Agaricomycotina</taxon>
        <taxon>Agaricomycetes</taxon>
        <taxon>Polyporales</taxon>
        <taxon>Polyporaceae</taxon>
        <taxon>Trametes</taxon>
    </lineage>
</organism>
<name>A0A1M2VMN7_TRAPU</name>
<dbReference type="OMA" id="NESMASM"/>
<proteinExistence type="predicted"/>
<evidence type="ECO:0000313" key="2">
    <source>
        <dbReference type="EMBL" id="OJT08864.1"/>
    </source>
</evidence>
<reference evidence="2 3" key="1">
    <citation type="submission" date="2016-10" db="EMBL/GenBank/DDBJ databases">
        <title>Genome sequence of the basidiomycete white-rot fungus Trametes pubescens.</title>
        <authorList>
            <person name="Makela M.R."/>
            <person name="Granchi Z."/>
            <person name="Peng M."/>
            <person name="De Vries R.P."/>
            <person name="Grigoriev I."/>
            <person name="Riley R."/>
            <person name="Hilden K."/>
        </authorList>
    </citation>
    <scope>NUCLEOTIDE SEQUENCE [LARGE SCALE GENOMIC DNA]</scope>
    <source>
        <strain evidence="2 3">FBCC735</strain>
    </source>
</reference>
<dbReference type="AlphaFoldDB" id="A0A1M2VMN7"/>
<dbReference type="OrthoDB" id="2743201at2759"/>
<evidence type="ECO:0000313" key="3">
    <source>
        <dbReference type="Proteomes" id="UP000184267"/>
    </source>
</evidence>
<sequence length="284" mass="31594">MFERVFKKKDSLDEQGSYSELARRSRVAKQKAAEHSSRRPRTAPSPSDFNASDRLIVHRHSFDDESMSPHHTTPEPLRFSSPEVLAPFSFAPPTVHPQSLRPVQRPPSAPQLENPCPRMMLQRRSSSGMELRNPFRSDTNESMASMGRTDSFDSFADTGVPVHRTVRAFRPAHIIADASHAPQKAAIFTTEAAGREPQVSPLTVNATSDPFADSPAASQSTLPVISTVGSPIPREETTSQRPVSRRWSLLRSPKRTSQDFLQVKIPTGLMSPVRESRLSFWSKA</sequence>
<dbReference type="Proteomes" id="UP000184267">
    <property type="component" value="Unassembled WGS sequence"/>
</dbReference>